<comment type="caution">
    <text evidence="1">The sequence shown here is derived from an EMBL/GenBank/DDBJ whole genome shotgun (WGS) entry which is preliminary data.</text>
</comment>
<gene>
    <name evidence="1" type="ORF">Pla52o_04110</name>
</gene>
<dbReference type="EMBL" id="SJPT01000001">
    <property type="protein sequence ID" value="TWU26558.1"/>
    <property type="molecule type" value="Genomic_DNA"/>
</dbReference>
<dbReference type="SUPFAM" id="SSF51905">
    <property type="entry name" value="FAD/NAD(P)-binding domain"/>
    <property type="match status" value="2"/>
</dbReference>
<evidence type="ECO:0000313" key="1">
    <source>
        <dbReference type="EMBL" id="TWU26558.1"/>
    </source>
</evidence>
<dbReference type="RefSeq" id="WP_146592888.1">
    <property type="nucleotide sequence ID" value="NZ_SJPT01000001.1"/>
</dbReference>
<organism evidence="1 2">
    <name type="scientific">Novipirellula galeiformis</name>
    <dbReference type="NCBI Taxonomy" id="2528004"/>
    <lineage>
        <taxon>Bacteria</taxon>
        <taxon>Pseudomonadati</taxon>
        <taxon>Planctomycetota</taxon>
        <taxon>Planctomycetia</taxon>
        <taxon>Pirellulales</taxon>
        <taxon>Pirellulaceae</taxon>
        <taxon>Novipirellula</taxon>
    </lineage>
</organism>
<reference evidence="1 2" key="1">
    <citation type="submission" date="2019-02" db="EMBL/GenBank/DDBJ databases">
        <title>Deep-cultivation of Planctomycetes and their phenomic and genomic characterization uncovers novel biology.</title>
        <authorList>
            <person name="Wiegand S."/>
            <person name="Jogler M."/>
            <person name="Boedeker C."/>
            <person name="Pinto D."/>
            <person name="Vollmers J."/>
            <person name="Rivas-Marin E."/>
            <person name="Kohn T."/>
            <person name="Peeters S.H."/>
            <person name="Heuer A."/>
            <person name="Rast P."/>
            <person name="Oberbeckmann S."/>
            <person name="Bunk B."/>
            <person name="Jeske O."/>
            <person name="Meyerdierks A."/>
            <person name="Storesund J.E."/>
            <person name="Kallscheuer N."/>
            <person name="Luecker S."/>
            <person name="Lage O.M."/>
            <person name="Pohl T."/>
            <person name="Merkel B.J."/>
            <person name="Hornburger P."/>
            <person name="Mueller R.-W."/>
            <person name="Bruemmer F."/>
            <person name="Labrenz M."/>
            <person name="Spormann A.M."/>
            <person name="Op Den Camp H."/>
            <person name="Overmann J."/>
            <person name="Amann R."/>
            <person name="Jetten M.S.M."/>
            <person name="Mascher T."/>
            <person name="Medema M.H."/>
            <person name="Devos D.P."/>
            <person name="Kaster A.-K."/>
            <person name="Ovreas L."/>
            <person name="Rohde M."/>
            <person name="Galperin M.Y."/>
            <person name="Jogler C."/>
        </authorList>
    </citation>
    <scope>NUCLEOTIDE SEQUENCE [LARGE SCALE GENOMIC DNA]</scope>
    <source>
        <strain evidence="1 2">Pla52o</strain>
    </source>
</reference>
<sequence>MTSAAATLDPPGSITIIGAGPLGVEAALYGRFLGYDIRLIEAAGIGHSLRVHYELPLPVMPHECLSPLAVSALHAQDPELLPQTLPMTYRDWVEKALKGIVAGDLLEGRLHCPLRATKIITVPIELDEEDEEEDEEDDEPIPPDFRIEFTHVSGQTEPLDSEAVILAIGNGAEIPLDFSLPADYFFRIGASPSGDLAEDLKQGRREIVALFAGLAGRDDLDLYRPRRSE</sequence>
<protein>
    <submittedName>
        <fullName evidence="1">Uncharacterized protein</fullName>
    </submittedName>
</protein>
<accession>A0A5C6CQH1</accession>
<proteinExistence type="predicted"/>
<dbReference type="Proteomes" id="UP000316304">
    <property type="component" value="Unassembled WGS sequence"/>
</dbReference>
<dbReference type="InterPro" id="IPR036188">
    <property type="entry name" value="FAD/NAD-bd_sf"/>
</dbReference>
<dbReference type="OrthoDB" id="9773233at2"/>
<evidence type="ECO:0000313" key="2">
    <source>
        <dbReference type="Proteomes" id="UP000316304"/>
    </source>
</evidence>
<name>A0A5C6CQH1_9BACT</name>
<keyword evidence="2" id="KW-1185">Reference proteome</keyword>
<dbReference type="AlphaFoldDB" id="A0A5C6CQH1"/>